<reference evidence="1 2" key="1">
    <citation type="submission" date="2016-04" db="EMBL/GenBank/DDBJ databases">
        <title>Bacillus thuringiensis and Bacillus weihenstephanensis as novel biocontrol agents of wilt causing Verticillium species.</title>
        <authorList>
            <person name="Hollensteiner J."/>
            <person name="Wemheuer F."/>
            <person name="Harting R."/>
            <person name="Kolarzyk A."/>
            <person name="Diaz-Valerio S."/>
            <person name="Poehlein A."/>
            <person name="Brzuszkiewicz E."/>
            <person name="Nesemann K."/>
            <person name="Braus-Stromeyer S."/>
            <person name="Braus G."/>
            <person name="Daniel R."/>
            <person name="Liesegang H."/>
        </authorList>
    </citation>
    <scope>NUCLEOTIDE SEQUENCE [LARGE SCALE GENOMIC DNA]</scope>
    <source>
        <strain evidence="1 2">GOE4</strain>
    </source>
</reference>
<dbReference type="Proteomes" id="UP000175994">
    <property type="component" value="Unassembled WGS sequence"/>
</dbReference>
<evidence type="ECO:0000313" key="1">
    <source>
        <dbReference type="EMBL" id="OFC87547.1"/>
    </source>
</evidence>
<evidence type="ECO:0008006" key="3">
    <source>
        <dbReference type="Google" id="ProtNLM"/>
    </source>
</evidence>
<accession>A0A9X5MYQ0</accession>
<protein>
    <recommendedName>
        <fullName evidence="3">DUF2187 domain-containing protein</fullName>
    </recommendedName>
</protein>
<organism evidence="1 2">
    <name type="scientific">Bacillus thuringiensis</name>
    <dbReference type="NCBI Taxonomy" id="1428"/>
    <lineage>
        <taxon>Bacteria</taxon>
        <taxon>Bacillati</taxon>
        <taxon>Bacillota</taxon>
        <taxon>Bacilli</taxon>
        <taxon>Bacillales</taxon>
        <taxon>Bacillaceae</taxon>
        <taxon>Bacillus</taxon>
        <taxon>Bacillus cereus group</taxon>
    </lineage>
</organism>
<dbReference type="AlphaFoldDB" id="A0A9X5MYQ0"/>
<proteinExistence type="predicted"/>
<gene>
    <name evidence="1" type="ORF">BTGOE4_60080</name>
</gene>
<evidence type="ECO:0000313" key="2">
    <source>
        <dbReference type="Proteomes" id="UP000175994"/>
    </source>
</evidence>
<sequence length="56" mass="6422">MGHRIKVTIGDYVQFSYYKNSNSQLIGYIVSVLQNAIFLDIKGDYIISGKLYMIKT</sequence>
<name>A0A9X5MYQ0_BACTU</name>
<comment type="caution">
    <text evidence="1">The sequence shown here is derived from an EMBL/GenBank/DDBJ whole genome shotgun (WGS) entry which is preliminary data.</text>
</comment>
<dbReference type="EMBL" id="LXLI01000052">
    <property type="protein sequence ID" value="OFC87547.1"/>
    <property type="molecule type" value="Genomic_DNA"/>
</dbReference>